<evidence type="ECO:0000259" key="1">
    <source>
        <dbReference type="PROSITE" id="PS50011"/>
    </source>
</evidence>
<dbReference type="GO" id="GO:0004713">
    <property type="term" value="F:protein tyrosine kinase activity"/>
    <property type="evidence" value="ECO:0007669"/>
    <property type="project" value="InterPro"/>
</dbReference>
<dbReference type="PANTHER" id="PTHR44329">
    <property type="entry name" value="SERINE/THREONINE-PROTEIN KINASE TNNI3K-RELATED"/>
    <property type="match status" value="1"/>
</dbReference>
<dbReference type="InterPro" id="IPR000719">
    <property type="entry name" value="Prot_kinase_dom"/>
</dbReference>
<dbReference type="EMBL" id="CAJVPJ010000894">
    <property type="protein sequence ID" value="CAG8563625.1"/>
    <property type="molecule type" value="Genomic_DNA"/>
</dbReference>
<protein>
    <submittedName>
        <fullName evidence="2">5285_t:CDS:1</fullName>
    </submittedName>
</protein>
<dbReference type="Gene3D" id="1.10.510.10">
    <property type="entry name" value="Transferase(Phosphotransferase) domain 1"/>
    <property type="match status" value="1"/>
</dbReference>
<name>A0A9N9FXR1_9GLOM</name>
<dbReference type="InterPro" id="IPR011009">
    <property type="entry name" value="Kinase-like_dom_sf"/>
</dbReference>
<comment type="caution">
    <text evidence="2">The sequence shown here is derived from an EMBL/GenBank/DDBJ whole genome shotgun (WGS) entry which is preliminary data.</text>
</comment>
<organism evidence="2 3">
    <name type="scientific">Paraglomus occultum</name>
    <dbReference type="NCBI Taxonomy" id="144539"/>
    <lineage>
        <taxon>Eukaryota</taxon>
        <taxon>Fungi</taxon>
        <taxon>Fungi incertae sedis</taxon>
        <taxon>Mucoromycota</taxon>
        <taxon>Glomeromycotina</taxon>
        <taxon>Glomeromycetes</taxon>
        <taxon>Paraglomerales</taxon>
        <taxon>Paraglomeraceae</taxon>
        <taxon>Paraglomus</taxon>
    </lineage>
</organism>
<reference evidence="2" key="1">
    <citation type="submission" date="2021-06" db="EMBL/GenBank/DDBJ databases">
        <authorList>
            <person name="Kallberg Y."/>
            <person name="Tangrot J."/>
            <person name="Rosling A."/>
        </authorList>
    </citation>
    <scope>NUCLEOTIDE SEQUENCE</scope>
    <source>
        <strain evidence="2">IA702</strain>
    </source>
</reference>
<sequence>MRSAHTDSAYKDWLDKTVEDGAIKSYSDDDITERVLVKRNEYVMEHKAVVKNSGLPVMMRTLSFHNRKEDGYKDLVRESSTSVLIHSGVAKIGDFGSSCIVSQITVPSNSESNSAYVDPVSFKDYSYKLRKESDVFSLGVILWEISSGKIPCEQLTADSDIIIYRLNGFYDKPFPGTPTAYVELYSKCWDEDPEKRPASEDVYLNLESLLQRAEERTDQDHSLSNEQLVNDSNATQEVGLQVKQSNAENIQHSLPMALNSNSTTYTIPDIWLTEPEL</sequence>
<dbReference type="Proteomes" id="UP000789572">
    <property type="component" value="Unassembled WGS sequence"/>
</dbReference>
<feature type="non-terminal residue" evidence="2">
    <location>
        <position position="1"/>
    </location>
</feature>
<accession>A0A9N9FXR1</accession>
<dbReference type="Pfam" id="PF07714">
    <property type="entry name" value="PK_Tyr_Ser-Thr"/>
    <property type="match status" value="1"/>
</dbReference>
<dbReference type="InterPro" id="IPR020635">
    <property type="entry name" value="Tyr_kinase_cat_dom"/>
</dbReference>
<dbReference type="AlphaFoldDB" id="A0A9N9FXR1"/>
<evidence type="ECO:0000313" key="2">
    <source>
        <dbReference type="EMBL" id="CAG8563625.1"/>
    </source>
</evidence>
<dbReference type="PROSITE" id="PS50011">
    <property type="entry name" value="PROTEIN_KINASE_DOM"/>
    <property type="match status" value="1"/>
</dbReference>
<dbReference type="GO" id="GO:0005524">
    <property type="term" value="F:ATP binding"/>
    <property type="evidence" value="ECO:0007669"/>
    <property type="project" value="InterPro"/>
</dbReference>
<dbReference type="OrthoDB" id="4062651at2759"/>
<keyword evidence="3" id="KW-1185">Reference proteome</keyword>
<dbReference type="InterPro" id="IPR051681">
    <property type="entry name" value="Ser/Thr_Kinases-Pseudokinases"/>
</dbReference>
<gene>
    <name evidence="2" type="ORF">POCULU_LOCUS5638</name>
</gene>
<dbReference type="SUPFAM" id="SSF56112">
    <property type="entry name" value="Protein kinase-like (PK-like)"/>
    <property type="match status" value="1"/>
</dbReference>
<proteinExistence type="predicted"/>
<feature type="domain" description="Protein kinase" evidence="1">
    <location>
        <begin position="1"/>
        <end position="210"/>
    </location>
</feature>
<dbReference type="SMART" id="SM00219">
    <property type="entry name" value="TyrKc"/>
    <property type="match status" value="1"/>
</dbReference>
<dbReference type="GO" id="GO:0004674">
    <property type="term" value="F:protein serine/threonine kinase activity"/>
    <property type="evidence" value="ECO:0007669"/>
    <property type="project" value="TreeGrafter"/>
</dbReference>
<evidence type="ECO:0000313" key="3">
    <source>
        <dbReference type="Proteomes" id="UP000789572"/>
    </source>
</evidence>
<dbReference type="InterPro" id="IPR001245">
    <property type="entry name" value="Ser-Thr/Tyr_kinase_cat_dom"/>
</dbReference>